<dbReference type="InterPro" id="IPR051122">
    <property type="entry name" value="SDR_DHRS6-like"/>
</dbReference>
<dbReference type="InterPro" id="IPR020904">
    <property type="entry name" value="Sc_DH/Rdtase_CS"/>
</dbReference>
<reference evidence="3 4" key="1">
    <citation type="journal article" date="2013" name="Biodegradation">
        <title>Quantitative proteomic analysis of ibuprofen-degrading Patulibacter sp. strain I11.</title>
        <authorList>
            <person name="Almeida B."/>
            <person name="Kjeldal H."/>
            <person name="Lolas I."/>
            <person name="Knudsen A.D."/>
            <person name="Carvalho G."/>
            <person name="Nielsen K.L."/>
            <person name="Barreto Crespo M.T."/>
            <person name="Stensballe A."/>
            <person name="Nielsen J.L."/>
        </authorList>
    </citation>
    <scope>NUCLEOTIDE SEQUENCE [LARGE SCALE GENOMIC DNA]</scope>
    <source>
        <strain evidence="3 4">I11</strain>
    </source>
</reference>
<accession>H0E084</accession>
<dbReference type="Gene3D" id="3.40.50.720">
    <property type="entry name" value="NAD(P)-binding Rossmann-like Domain"/>
    <property type="match status" value="1"/>
</dbReference>
<dbReference type="SUPFAM" id="SSF51735">
    <property type="entry name" value="NAD(P)-binding Rossmann-fold domains"/>
    <property type="match status" value="1"/>
</dbReference>
<comment type="similarity">
    <text evidence="1">Belongs to the short-chain dehydrogenases/reductases (SDR) family.</text>
</comment>
<evidence type="ECO:0000313" key="4">
    <source>
        <dbReference type="Proteomes" id="UP000005143"/>
    </source>
</evidence>
<organism evidence="3 4">
    <name type="scientific">Patulibacter medicamentivorans</name>
    <dbReference type="NCBI Taxonomy" id="1097667"/>
    <lineage>
        <taxon>Bacteria</taxon>
        <taxon>Bacillati</taxon>
        <taxon>Actinomycetota</taxon>
        <taxon>Thermoleophilia</taxon>
        <taxon>Solirubrobacterales</taxon>
        <taxon>Patulibacteraceae</taxon>
        <taxon>Patulibacter</taxon>
    </lineage>
</organism>
<dbReference type="PRINTS" id="PR00080">
    <property type="entry name" value="SDRFAMILY"/>
</dbReference>
<proteinExistence type="inferred from homology"/>
<protein>
    <submittedName>
        <fullName evidence="3">3-oxoacyl-[acyl-carrier protein] reductase</fullName>
        <ecNumber evidence="3">1.1.1.100</ecNumber>
    </submittedName>
</protein>
<dbReference type="GO" id="GO:0004316">
    <property type="term" value="F:3-oxoacyl-[acyl-carrier-protein] reductase (NADPH) activity"/>
    <property type="evidence" value="ECO:0007669"/>
    <property type="project" value="UniProtKB-EC"/>
</dbReference>
<dbReference type="PRINTS" id="PR00081">
    <property type="entry name" value="GDHRDH"/>
</dbReference>
<keyword evidence="4" id="KW-1185">Reference proteome</keyword>
<dbReference type="EC" id="1.1.1.100" evidence="3"/>
<dbReference type="OrthoDB" id="8959163at2"/>
<dbReference type="Proteomes" id="UP000005143">
    <property type="component" value="Unassembled WGS sequence"/>
</dbReference>
<dbReference type="PROSITE" id="PS00061">
    <property type="entry name" value="ADH_SHORT"/>
    <property type="match status" value="1"/>
</dbReference>
<dbReference type="RefSeq" id="WP_007569882.1">
    <property type="nucleotide sequence ID" value="NZ_AGUD01000006.1"/>
</dbReference>
<dbReference type="EMBL" id="AGUD01000006">
    <property type="protein sequence ID" value="EHN12887.1"/>
    <property type="molecule type" value="Genomic_DNA"/>
</dbReference>
<dbReference type="InterPro" id="IPR002347">
    <property type="entry name" value="SDR_fam"/>
</dbReference>
<dbReference type="FunFam" id="3.40.50.720:FF:000084">
    <property type="entry name" value="Short-chain dehydrogenase reductase"/>
    <property type="match status" value="1"/>
</dbReference>
<dbReference type="PANTHER" id="PTHR43477">
    <property type="entry name" value="DIHYDROANTICAPSIN 7-DEHYDROGENASE"/>
    <property type="match status" value="1"/>
</dbReference>
<dbReference type="PANTHER" id="PTHR43477:SF1">
    <property type="entry name" value="DIHYDROANTICAPSIN 7-DEHYDROGENASE"/>
    <property type="match status" value="1"/>
</dbReference>
<evidence type="ECO:0000256" key="2">
    <source>
        <dbReference type="ARBA" id="ARBA00023002"/>
    </source>
</evidence>
<sequence length="261" mass="26689">MTTDSERFLRGRRALVTGGTKGTGAATVERLRAAGATVLATARSMPHGYPHPELFIAADATTPAGADEIADRLQGNQAVDVVVHVVGGSSAPAGGFAALTDETWLAELQLNLLGAVRLDRRLIPAMIERGGGAIVHVSSIQRRMPLHDATLAYAAAKAALSVYSKGLATELAPKGIRVNTVAPGGIQTAAADALVARIAHGQGIGTAEALQGLLDSLGGVPLGRFARPEEVAELIAFLVSDRASAITGSEHVIDGGTLSTI</sequence>
<dbReference type="InterPro" id="IPR036291">
    <property type="entry name" value="NAD(P)-bd_dom_sf"/>
</dbReference>
<evidence type="ECO:0000256" key="1">
    <source>
        <dbReference type="ARBA" id="ARBA00006484"/>
    </source>
</evidence>
<dbReference type="NCBIfam" id="NF005095">
    <property type="entry name" value="PRK06523.1"/>
    <property type="match status" value="1"/>
</dbReference>
<evidence type="ECO:0000313" key="3">
    <source>
        <dbReference type="EMBL" id="EHN12887.1"/>
    </source>
</evidence>
<comment type="caution">
    <text evidence="3">The sequence shown here is derived from an EMBL/GenBank/DDBJ whole genome shotgun (WGS) entry which is preliminary data.</text>
</comment>
<gene>
    <name evidence="3" type="ORF">PAI11_01920</name>
</gene>
<dbReference type="PATRIC" id="fig|1097667.3.peg.191"/>
<keyword evidence="2 3" id="KW-0560">Oxidoreductase</keyword>
<name>H0E084_9ACTN</name>
<dbReference type="AlphaFoldDB" id="H0E084"/>
<dbReference type="Pfam" id="PF13561">
    <property type="entry name" value="adh_short_C2"/>
    <property type="match status" value="1"/>
</dbReference>